<sequence length="71" mass="7685">MIASQSNQSLHLHVACQLPLSLVRSLLADQQAYRHLLAEHHKALSVLTIHAADDAGAREVIENSKFCGGKA</sequence>
<dbReference type="RefSeq" id="WP_013321010.1">
    <property type="nucleotide sequence ID" value="NC_014501.1"/>
</dbReference>
<dbReference type="eggNOG" id="ENOG5032H8B">
    <property type="taxonomic scope" value="Bacteria"/>
</dbReference>
<proteinExistence type="predicted"/>
<gene>
    <name evidence="1" type="ordered locus">Cyan7822_0883</name>
</gene>
<dbReference type="STRING" id="497965.Cyan7822_0883"/>
<protein>
    <submittedName>
        <fullName evidence="1">Uncharacterized protein</fullName>
    </submittedName>
</protein>
<organism evidence="1 2">
    <name type="scientific">Gloeothece verrucosa (strain PCC 7822)</name>
    <name type="common">Cyanothece sp. (strain PCC 7822)</name>
    <dbReference type="NCBI Taxonomy" id="497965"/>
    <lineage>
        <taxon>Bacteria</taxon>
        <taxon>Bacillati</taxon>
        <taxon>Cyanobacteriota</taxon>
        <taxon>Cyanophyceae</taxon>
        <taxon>Oscillatoriophycideae</taxon>
        <taxon>Chroococcales</taxon>
        <taxon>Aphanothecaceae</taxon>
        <taxon>Gloeothece</taxon>
        <taxon>Gloeothece verrucosa</taxon>
    </lineage>
</organism>
<dbReference type="AlphaFoldDB" id="E0UCE3"/>
<dbReference type="KEGG" id="cyj:Cyan7822_0883"/>
<accession>E0UCE3</accession>
<evidence type="ECO:0000313" key="2">
    <source>
        <dbReference type="Proteomes" id="UP000008206"/>
    </source>
</evidence>
<keyword evidence="2" id="KW-1185">Reference proteome</keyword>
<name>E0UCE3_GLOV7</name>
<reference evidence="2" key="1">
    <citation type="journal article" date="2011" name="MBio">
        <title>Novel metabolic attributes of the genus Cyanothece, comprising a group of unicellular nitrogen-fixing Cyanobacteria.</title>
        <authorList>
            <person name="Bandyopadhyay A."/>
            <person name="Elvitigala T."/>
            <person name="Welsh E."/>
            <person name="Stockel J."/>
            <person name="Liberton M."/>
            <person name="Min H."/>
            <person name="Sherman L.A."/>
            <person name="Pakrasi H.B."/>
        </authorList>
    </citation>
    <scope>NUCLEOTIDE SEQUENCE [LARGE SCALE GENOMIC DNA]</scope>
    <source>
        <strain evidence="2">PCC 7822</strain>
    </source>
</reference>
<dbReference type="HOGENOM" id="CLU_2768910_0_0_3"/>
<dbReference type="OrthoDB" id="429892at2"/>
<evidence type="ECO:0000313" key="1">
    <source>
        <dbReference type="EMBL" id="ADN12900.1"/>
    </source>
</evidence>
<dbReference type="EMBL" id="CP002198">
    <property type="protein sequence ID" value="ADN12900.1"/>
    <property type="molecule type" value="Genomic_DNA"/>
</dbReference>
<dbReference type="Proteomes" id="UP000008206">
    <property type="component" value="Chromosome"/>
</dbReference>